<dbReference type="SUPFAM" id="SSF48371">
    <property type="entry name" value="ARM repeat"/>
    <property type="match status" value="1"/>
</dbReference>
<dbReference type="PANTHER" id="PTHR14387:SF7">
    <property type="entry name" value="THYROID ADENOMA-ASSOCIATED PROTEIN"/>
    <property type="match status" value="1"/>
</dbReference>
<keyword evidence="1" id="KW-0175">Coiled coil</keyword>
<gene>
    <name evidence="3" type="primary">LOC102213197</name>
</gene>
<evidence type="ECO:0000313" key="2">
    <source>
        <dbReference type="Proteomes" id="UP000695023"/>
    </source>
</evidence>
<sequence length="483" mass="53068">MWLASRQNSCVVTRGAFVDVLVCLCGPDISILEDSEVGTLRQKTLSVLTASELVTSCNSSATFGPGSTQYLLSLARVGLSAGVEFPELWDGPQLKTKLLDHLLQCPQYEVRELALEGLLRKLEEEEEEERKRRPEWLDETTQSNLTSLALHETHPQCLAKVLQVLCVLSSSDELPWKDGARVLSLEEVLLHLLTLAQNSAHSVELHCAALTLASQLGIRLVNSDPQSLSAVACFAQWGALVCSCCSEERPAEVKLAAARVLVKCTSTLLTSPRLPLGLSTTVSLWRSLFVLLQDEDQEVRDSASDFIFNVPARLLSTDMAGVFTCPPAALDSGVGLLCRLFEMWGEVQAGILALTQWLLGEDEHSQDAAVNEASSLDDDDFLFEKGDLNLWAEPIQWVKLLHRHLGSLILTFKDTQEPGSAGLDQVNQIHTLAQSKALSSQQALDSLPALPQFCCTIEHARLTLRQQRAALALEVLDRLRQRS</sequence>
<keyword evidence="2" id="KW-1185">Reference proteome</keyword>
<dbReference type="RefSeq" id="XP_005735187.1">
    <property type="nucleotide sequence ID" value="XM_005735130.1"/>
</dbReference>
<accession>A0A9Y3R9N5</accession>
<dbReference type="Proteomes" id="UP000695023">
    <property type="component" value="Unplaced"/>
</dbReference>
<dbReference type="PANTHER" id="PTHR14387">
    <property type="entry name" value="THADA/DEATH RECEPTOR INTERACTING PROTEIN"/>
    <property type="match status" value="1"/>
</dbReference>
<name>A0A9Y3R9N5_9CICH</name>
<protein>
    <submittedName>
        <fullName evidence="3">Thyroid adenoma-associated protein homolog</fullName>
    </submittedName>
</protein>
<dbReference type="GO" id="GO:0005829">
    <property type="term" value="C:cytosol"/>
    <property type="evidence" value="ECO:0007669"/>
    <property type="project" value="TreeGrafter"/>
</dbReference>
<dbReference type="InterPro" id="IPR016024">
    <property type="entry name" value="ARM-type_fold"/>
</dbReference>
<feature type="coiled-coil region" evidence="1">
    <location>
        <begin position="108"/>
        <end position="139"/>
    </location>
</feature>
<reference evidence="3" key="1">
    <citation type="submission" date="2025-08" db="UniProtKB">
        <authorList>
            <consortium name="RefSeq"/>
        </authorList>
    </citation>
    <scope>IDENTIFICATION</scope>
</reference>
<dbReference type="AlphaFoldDB" id="A0A9Y3R9N5"/>
<dbReference type="GeneID" id="102213197"/>
<dbReference type="GO" id="GO:0030488">
    <property type="term" value="P:tRNA methylation"/>
    <property type="evidence" value="ECO:0007669"/>
    <property type="project" value="TreeGrafter"/>
</dbReference>
<evidence type="ECO:0000313" key="3">
    <source>
        <dbReference type="RefSeq" id="XP_005735187.1"/>
    </source>
</evidence>
<proteinExistence type="predicted"/>
<organism evidence="2 3">
    <name type="scientific">Pundamilia nyererei</name>
    <dbReference type="NCBI Taxonomy" id="303518"/>
    <lineage>
        <taxon>Eukaryota</taxon>
        <taxon>Metazoa</taxon>
        <taxon>Chordata</taxon>
        <taxon>Craniata</taxon>
        <taxon>Vertebrata</taxon>
        <taxon>Euteleostomi</taxon>
        <taxon>Actinopterygii</taxon>
        <taxon>Neopterygii</taxon>
        <taxon>Teleostei</taxon>
        <taxon>Neoteleostei</taxon>
        <taxon>Acanthomorphata</taxon>
        <taxon>Ovalentaria</taxon>
        <taxon>Cichlomorphae</taxon>
        <taxon>Cichliformes</taxon>
        <taxon>Cichlidae</taxon>
        <taxon>African cichlids</taxon>
        <taxon>Pseudocrenilabrinae</taxon>
        <taxon>Haplochromini</taxon>
        <taxon>Pundamilia</taxon>
    </lineage>
</organism>
<dbReference type="InterPro" id="IPR051954">
    <property type="entry name" value="tRNA_methyltransferase_THADA"/>
</dbReference>
<evidence type="ECO:0000256" key="1">
    <source>
        <dbReference type="SAM" id="Coils"/>
    </source>
</evidence>